<keyword evidence="4" id="KW-0812">Transmembrane</keyword>
<evidence type="ECO:0000256" key="1">
    <source>
        <dbReference type="ARBA" id="ARBA00022737"/>
    </source>
</evidence>
<evidence type="ECO:0000256" key="4">
    <source>
        <dbReference type="SAM" id="Phobius"/>
    </source>
</evidence>
<dbReference type="InterPro" id="IPR003107">
    <property type="entry name" value="HAT"/>
</dbReference>
<reference evidence="5 6" key="2">
    <citation type="submission" date="2019-01" db="EMBL/GenBank/DDBJ databases">
        <title>Tautonia sociabilis, a novel thermotolerant planctomycete of Isosphaeraceae family, isolated from a 4000 m deep subterranean habitat.</title>
        <authorList>
            <person name="Kovaleva O.L."/>
            <person name="Elcheninov A.G."/>
            <person name="Van Heerden E."/>
            <person name="Toshchakov S.V."/>
            <person name="Novikov A."/>
            <person name="Bonch-Osmolovskaya E.A."/>
            <person name="Kublanov I.V."/>
        </authorList>
    </citation>
    <scope>NUCLEOTIDE SEQUENCE [LARGE SCALE GENOMIC DNA]</scope>
    <source>
        <strain evidence="5 6">GM2012</strain>
    </source>
</reference>
<accession>A0A432MPW7</accession>
<dbReference type="Pfam" id="PF13432">
    <property type="entry name" value="TPR_16"/>
    <property type="match status" value="3"/>
</dbReference>
<keyword evidence="2 3" id="KW-0802">TPR repeat</keyword>
<gene>
    <name evidence="5" type="ORF">TsocGM_03520</name>
</gene>
<dbReference type="GO" id="GO:0006396">
    <property type="term" value="P:RNA processing"/>
    <property type="evidence" value="ECO:0007669"/>
    <property type="project" value="InterPro"/>
</dbReference>
<dbReference type="InterPro" id="IPR019734">
    <property type="entry name" value="TPR_rpt"/>
</dbReference>
<dbReference type="PANTHER" id="PTHR45586:SF1">
    <property type="entry name" value="LIPOPOLYSACCHARIDE ASSEMBLY PROTEIN B"/>
    <property type="match status" value="1"/>
</dbReference>
<proteinExistence type="predicted"/>
<dbReference type="RefSeq" id="WP_126723932.1">
    <property type="nucleotide sequence ID" value="NZ_RYZH01000004.1"/>
</dbReference>
<dbReference type="InterPro" id="IPR011990">
    <property type="entry name" value="TPR-like_helical_dom_sf"/>
</dbReference>
<evidence type="ECO:0000313" key="6">
    <source>
        <dbReference type="Proteomes" id="UP000280296"/>
    </source>
</evidence>
<keyword evidence="6" id="KW-1185">Reference proteome</keyword>
<feature type="transmembrane region" description="Helical" evidence="4">
    <location>
        <begin position="14"/>
        <end position="36"/>
    </location>
</feature>
<keyword evidence="4" id="KW-0472">Membrane</keyword>
<sequence>MAPARSRPQLNKKVAVGTLVVVAVVIGVGLLAGGAFQGRMRAQVLKQADALAGRGEASLAMQHLERFLRDHPDDVAVLDRYATLLSEAVLDRQEGGRIERAIQANERVLQLDPEGQVASDPQRNRRWLAELYILQSDLNRQNYGERNLQLADEMVAMESRYRAAQQVLDELIERGADDAEAYRLLGRAWEGVAGGNQPQLLKDQAVGAYSAALQRDPTDKESAARLARIYRDRLERPEEAEAVLAALVDASPDDPQVHLILHDFYAEDDPARAAEALERALELAPDDPEVILADARAAFNRGDREAARAGLDRLPEALRRRSDIDLFLATLDLQDRKTEGAIARLREGLKNASGADPTLVWSLANALIDSGNLAEARPLVERFKGLAGAEAESGYHFLRGRWFQQAGELNRAIEEFDAAEDGLDDRLMADLLVARGRCRLALNGNDPQVRFQVKEDLRVAVGIDPTSVEARLALVEQLAAEDIDQALTTIREGIAAVPSSLELRLAQLQLLMALQARQPAGRRSWAVFDAALEEARRVPTIGPDHPALITLDVRRQLLEGRIDPALAQLERAVAAHPDARALWVTWAETLTRAGRREEALAVLERASAPEAAGDSAIFRVDRARLLAQLGRGREAIEVLEEGARSLPIGERGTVLQALGRMQAARGQFAEARASYTAWKALQPGSAVPLLALLELAIDTGDRAAADRALAELRGGQEEPGLPYLLGKAEYLLRMPGGDPAGRAREALAALEPLLAPGSATANLPAALLLRGLALRELGLAEPDAQVARESFSAAKQDLRTAWERGETKAAPAMVDVMARLGQFEEIDALPRLSSGAFDVGIDRLAAEACLRLGMTEKAAEYVDRAGQLAADTPEFASWRLGMLDRLGESSQVEQALLAQARSQGQAAAWVVLIRYQAAKGDRAAALASIAEMTRSVRVDPPELLEAQALQAIGDFPRAEAAFAAALEKKPDDPQVLLAAAQFDQAAGRLRRALEHTERALAAVPDSRPAARFRALLMAELATDLPSWQASYDALGPEPPSGDTEGPEDRLARALVLARHPEPARRDEAVSRLEALVGDQPSGNPLAAAARETLARLLLQQGRAERAAEVAAVTALTGSNPSAIALYAQALVAAGQVDEAARQVDRLRNVDPDADALTDLELALVEAQAEAGSRAEELEAAYRAALDRPDAAETAAATFRRLVQLGDPAAQVAERVGRDLADRFPSLAWLPAQWLADREWFDAALDLAEAVLPSGDEDAAFQASRAALTVIERSEADPKYLDRAGALIERVAELGNPPLPASRAVLAMLRHFQGRTDPSRFQDEIRLYRELLQREPNNIIYLNNLAWAVAEIEGEPLEGLRLIDQAIEALGTRLPELLDTRGVILERLGRHEEAVADLEEVTRAQPNRALYHFHLARAQQAAGDPEAARSSMARALELGLTADDVEPTEREEFERLKTL</sequence>
<feature type="repeat" description="TPR" evidence="3">
    <location>
        <begin position="1374"/>
        <end position="1407"/>
    </location>
</feature>
<dbReference type="PANTHER" id="PTHR45586">
    <property type="entry name" value="TPR REPEAT-CONTAINING PROTEIN PA4667"/>
    <property type="match status" value="1"/>
</dbReference>
<evidence type="ECO:0000256" key="3">
    <source>
        <dbReference type="PROSITE-ProRule" id="PRU00339"/>
    </source>
</evidence>
<dbReference type="OrthoDB" id="243830at2"/>
<name>A0A432MPW7_9BACT</name>
<dbReference type="PROSITE" id="PS50005">
    <property type="entry name" value="TPR"/>
    <property type="match status" value="1"/>
</dbReference>
<dbReference type="InterPro" id="IPR051012">
    <property type="entry name" value="CellSynth/LPSAsmb/PSIAsmb"/>
</dbReference>
<dbReference type="Pfam" id="PF14559">
    <property type="entry name" value="TPR_19"/>
    <property type="match status" value="4"/>
</dbReference>
<reference evidence="5 6" key="1">
    <citation type="submission" date="2018-12" db="EMBL/GenBank/DDBJ databases">
        <authorList>
            <person name="Toschakov S.V."/>
        </authorList>
    </citation>
    <scope>NUCLEOTIDE SEQUENCE [LARGE SCALE GENOMIC DNA]</scope>
    <source>
        <strain evidence="5 6">GM2012</strain>
    </source>
</reference>
<dbReference type="SMART" id="SM00386">
    <property type="entry name" value="HAT"/>
    <property type="match status" value="4"/>
</dbReference>
<dbReference type="EMBL" id="RYZH01000004">
    <property type="protein sequence ID" value="RUL89197.1"/>
    <property type="molecule type" value="Genomic_DNA"/>
</dbReference>
<dbReference type="SMART" id="SM00028">
    <property type="entry name" value="TPR"/>
    <property type="match status" value="7"/>
</dbReference>
<keyword evidence="4" id="KW-1133">Transmembrane helix</keyword>
<dbReference type="Proteomes" id="UP000280296">
    <property type="component" value="Unassembled WGS sequence"/>
</dbReference>
<protein>
    <submittedName>
        <fullName evidence="5">Tetratricopeptide repeat protein</fullName>
    </submittedName>
</protein>
<organism evidence="5 6">
    <name type="scientific">Tautonia sociabilis</name>
    <dbReference type="NCBI Taxonomy" id="2080755"/>
    <lineage>
        <taxon>Bacteria</taxon>
        <taxon>Pseudomonadati</taxon>
        <taxon>Planctomycetota</taxon>
        <taxon>Planctomycetia</taxon>
        <taxon>Isosphaerales</taxon>
        <taxon>Isosphaeraceae</taxon>
        <taxon>Tautonia</taxon>
    </lineage>
</organism>
<dbReference type="SUPFAM" id="SSF81901">
    <property type="entry name" value="HCP-like"/>
    <property type="match status" value="1"/>
</dbReference>
<dbReference type="Gene3D" id="1.25.40.10">
    <property type="entry name" value="Tetratricopeptide repeat domain"/>
    <property type="match status" value="6"/>
</dbReference>
<comment type="caution">
    <text evidence="5">The sequence shown here is derived from an EMBL/GenBank/DDBJ whole genome shotgun (WGS) entry which is preliminary data.</text>
</comment>
<evidence type="ECO:0000256" key="2">
    <source>
        <dbReference type="ARBA" id="ARBA00022803"/>
    </source>
</evidence>
<keyword evidence="1" id="KW-0677">Repeat</keyword>
<evidence type="ECO:0000313" key="5">
    <source>
        <dbReference type="EMBL" id="RUL89197.1"/>
    </source>
</evidence>
<dbReference type="SUPFAM" id="SSF48452">
    <property type="entry name" value="TPR-like"/>
    <property type="match status" value="7"/>
</dbReference>